<dbReference type="VEuPathDB" id="FungiDB:JI435_002500"/>
<gene>
    <name evidence="2" type="ORF">SNOG_00250</name>
</gene>
<proteinExistence type="predicted"/>
<feature type="region of interest" description="Disordered" evidence="1">
    <location>
        <begin position="133"/>
        <end position="157"/>
    </location>
</feature>
<sequence length="157" mass="17402">MSAPQRDDHGPLPTAAIFDDAVYCAEALQLPADQTEDSVDRELALLAEERDSIDKLYICAFPYLKRPSSEQRAHASYEIATTARASVANGRATGPTSGYFTYRNHSTVFQLKSFSLKVGALRLVFIFKPQPTEKARRPPWLVQQESPDMEAGAVEPN</sequence>
<evidence type="ECO:0000256" key="1">
    <source>
        <dbReference type="SAM" id="MobiDB-lite"/>
    </source>
</evidence>
<dbReference type="EMBL" id="CH445325">
    <property type="protein sequence ID" value="EAT91745.2"/>
    <property type="molecule type" value="Genomic_DNA"/>
</dbReference>
<protein>
    <submittedName>
        <fullName evidence="2">Uncharacterized protein</fullName>
    </submittedName>
</protein>
<evidence type="ECO:0000313" key="2">
    <source>
        <dbReference type="EMBL" id="EAT91745.2"/>
    </source>
</evidence>
<dbReference type="GeneID" id="5967696"/>
<organism evidence="2 3">
    <name type="scientific">Phaeosphaeria nodorum (strain SN15 / ATCC MYA-4574 / FGSC 10173)</name>
    <name type="common">Glume blotch fungus</name>
    <name type="synonym">Parastagonospora nodorum</name>
    <dbReference type="NCBI Taxonomy" id="321614"/>
    <lineage>
        <taxon>Eukaryota</taxon>
        <taxon>Fungi</taxon>
        <taxon>Dikarya</taxon>
        <taxon>Ascomycota</taxon>
        <taxon>Pezizomycotina</taxon>
        <taxon>Dothideomycetes</taxon>
        <taxon>Pleosporomycetidae</taxon>
        <taxon>Pleosporales</taxon>
        <taxon>Pleosporineae</taxon>
        <taxon>Phaeosphaeriaceae</taxon>
        <taxon>Parastagonospora</taxon>
    </lineage>
</organism>
<dbReference type="InParanoid" id="Q0V6W4"/>
<name>Q0V6W4_PHANO</name>
<dbReference type="HOGENOM" id="CLU_1678551_0_0_1"/>
<dbReference type="KEGG" id="pno:SNOG_00250"/>
<dbReference type="RefSeq" id="XP_001790941.1">
    <property type="nucleotide sequence ID" value="XM_001790889.1"/>
</dbReference>
<dbReference type="Proteomes" id="UP000001055">
    <property type="component" value="Unassembled WGS sequence"/>
</dbReference>
<evidence type="ECO:0000313" key="3">
    <source>
        <dbReference type="Proteomes" id="UP000001055"/>
    </source>
</evidence>
<accession>Q0V6W4</accession>
<dbReference type="AlphaFoldDB" id="Q0V6W4"/>
<reference evidence="3" key="1">
    <citation type="journal article" date="2007" name="Plant Cell">
        <title>Dothideomycete-plant interactions illuminated by genome sequencing and EST analysis of the wheat pathogen Stagonospora nodorum.</title>
        <authorList>
            <person name="Hane J.K."/>
            <person name="Lowe R.G."/>
            <person name="Solomon P.S."/>
            <person name="Tan K.C."/>
            <person name="Schoch C.L."/>
            <person name="Spatafora J.W."/>
            <person name="Crous P.W."/>
            <person name="Kodira C."/>
            <person name="Birren B.W."/>
            <person name="Galagan J.E."/>
            <person name="Torriani S.F."/>
            <person name="McDonald B.A."/>
            <person name="Oliver R.P."/>
        </authorList>
    </citation>
    <scope>NUCLEOTIDE SEQUENCE [LARGE SCALE GENOMIC DNA]</scope>
    <source>
        <strain evidence="3">SN15 / ATCC MYA-4574 / FGSC 10173</strain>
    </source>
</reference>